<dbReference type="AlphaFoldDB" id="K9FD43"/>
<keyword evidence="3" id="KW-1185">Reference proteome</keyword>
<dbReference type="SUPFAM" id="SSF54236">
    <property type="entry name" value="Ubiquitin-like"/>
    <property type="match status" value="1"/>
</dbReference>
<evidence type="ECO:0008006" key="4">
    <source>
        <dbReference type="Google" id="ProtNLM"/>
    </source>
</evidence>
<dbReference type="GO" id="GO:0070628">
    <property type="term" value="F:proteasome binding"/>
    <property type="evidence" value="ECO:0007669"/>
    <property type="project" value="TreeGrafter"/>
</dbReference>
<dbReference type="InParanoid" id="K9FD43"/>
<accession>K9FD43</accession>
<evidence type="ECO:0000313" key="2">
    <source>
        <dbReference type="EMBL" id="EKV06077.1"/>
    </source>
</evidence>
<feature type="compositionally biased region" description="Pro residues" evidence="1">
    <location>
        <begin position="152"/>
        <end position="167"/>
    </location>
</feature>
<feature type="region of interest" description="Disordered" evidence="1">
    <location>
        <begin position="92"/>
        <end position="128"/>
    </location>
</feature>
<dbReference type="EMBL" id="AKCT01000295">
    <property type="protein sequence ID" value="EKV06077.1"/>
    <property type="molecule type" value="Genomic_DNA"/>
</dbReference>
<evidence type="ECO:0000313" key="3">
    <source>
        <dbReference type="Proteomes" id="UP000009882"/>
    </source>
</evidence>
<sequence length="174" mass="19024">MASPKELTVHHCGIAHIVQVPASATLQDLSSELERVLNIPIDNQKLLIAPKPGMQKAPFPPTLLDAILQTSSPKFKITLLGTPAKAIADLHEQSANEQRRQESRAAALSAARRNKQTPSSSRSGGIHTISSSSLRWRHPHHLILIQQLHLPPSPPTIIPSQPRPIPRLPQTSPR</sequence>
<comment type="caution">
    <text evidence="2">The sequence shown here is derived from an EMBL/GenBank/DDBJ whole genome shotgun (WGS) entry which is preliminary data.</text>
</comment>
<evidence type="ECO:0000256" key="1">
    <source>
        <dbReference type="SAM" id="MobiDB-lite"/>
    </source>
</evidence>
<dbReference type="Proteomes" id="UP000009882">
    <property type="component" value="Unassembled WGS sequence"/>
</dbReference>
<feature type="compositionally biased region" description="Basic and acidic residues" evidence="1">
    <location>
        <begin position="92"/>
        <end position="103"/>
    </location>
</feature>
<dbReference type="HOGENOM" id="CLU_1540577_0_0_1"/>
<dbReference type="eggNOG" id="KOG4842">
    <property type="taxonomic scope" value="Eukaryota"/>
</dbReference>
<proteinExistence type="predicted"/>
<organism evidence="2 3">
    <name type="scientific">Penicillium digitatum (strain PHI26 / CECT 20796)</name>
    <name type="common">Green mold</name>
    <dbReference type="NCBI Taxonomy" id="1170229"/>
    <lineage>
        <taxon>Eukaryota</taxon>
        <taxon>Fungi</taxon>
        <taxon>Dikarya</taxon>
        <taxon>Ascomycota</taxon>
        <taxon>Pezizomycotina</taxon>
        <taxon>Eurotiomycetes</taxon>
        <taxon>Eurotiomycetidae</taxon>
        <taxon>Eurotiales</taxon>
        <taxon>Aspergillaceae</taxon>
        <taxon>Penicillium</taxon>
    </lineage>
</organism>
<reference evidence="3" key="1">
    <citation type="journal article" date="2012" name="BMC Genomics">
        <title>Genome sequence of the necrotrophic fungus Penicillium digitatum, the main postharvest pathogen of citrus.</title>
        <authorList>
            <person name="Marcet-Houben M."/>
            <person name="Ballester A.-R."/>
            <person name="de la Fuente B."/>
            <person name="Harries E."/>
            <person name="Marcos J.F."/>
            <person name="Gonzalez-Candelas L."/>
            <person name="Gabaldon T."/>
        </authorList>
    </citation>
    <scope>NUCLEOTIDE SEQUENCE [LARGE SCALE GENOMIC DNA]</scope>
    <source>
        <strain evidence="3">PHI26 / CECT 20796</strain>
    </source>
</reference>
<feature type="compositionally biased region" description="Polar residues" evidence="1">
    <location>
        <begin position="116"/>
        <end position="128"/>
    </location>
</feature>
<protein>
    <recommendedName>
        <fullName evidence="4">Ubiquitin-like domain-containing protein</fullName>
    </recommendedName>
</protein>
<dbReference type="PANTHER" id="PTHR47795:SF1">
    <property type="entry name" value="DNA-DEPENDENT METALLOPROTEASE WSS1 HOMOLOG 2"/>
    <property type="match status" value="1"/>
</dbReference>
<gene>
    <name evidence="2" type="ORF">PDIG_78550</name>
</gene>
<feature type="region of interest" description="Disordered" evidence="1">
    <location>
        <begin position="152"/>
        <end position="174"/>
    </location>
</feature>
<name>K9FD43_PEND2</name>
<dbReference type="Gene3D" id="3.10.20.90">
    <property type="entry name" value="Phosphatidylinositol 3-kinase Catalytic Subunit, Chain A, domain 1"/>
    <property type="match status" value="1"/>
</dbReference>
<dbReference type="STRING" id="1170229.K9FD43"/>
<dbReference type="PANTHER" id="PTHR47795">
    <property type="entry name" value="UBIQUITIN AND WLM DOMAIN-CONTAINING METALLOPROTEASE SPCC1442.07C"/>
    <property type="match status" value="1"/>
</dbReference>
<dbReference type="InterPro" id="IPR029071">
    <property type="entry name" value="Ubiquitin-like_domsf"/>
</dbReference>